<dbReference type="AlphaFoldDB" id="A0ABD0J810"/>
<dbReference type="Proteomes" id="UP001519460">
    <property type="component" value="Unassembled WGS sequence"/>
</dbReference>
<keyword evidence="2" id="KW-1185">Reference proteome</keyword>
<name>A0ABD0J810_9CAEN</name>
<protein>
    <submittedName>
        <fullName evidence="1">Uncharacterized protein</fullName>
    </submittedName>
</protein>
<organism evidence="1 2">
    <name type="scientific">Batillaria attramentaria</name>
    <dbReference type="NCBI Taxonomy" id="370345"/>
    <lineage>
        <taxon>Eukaryota</taxon>
        <taxon>Metazoa</taxon>
        <taxon>Spiralia</taxon>
        <taxon>Lophotrochozoa</taxon>
        <taxon>Mollusca</taxon>
        <taxon>Gastropoda</taxon>
        <taxon>Caenogastropoda</taxon>
        <taxon>Sorbeoconcha</taxon>
        <taxon>Cerithioidea</taxon>
        <taxon>Batillariidae</taxon>
        <taxon>Batillaria</taxon>
    </lineage>
</organism>
<evidence type="ECO:0000313" key="1">
    <source>
        <dbReference type="EMBL" id="KAK7465064.1"/>
    </source>
</evidence>
<evidence type="ECO:0000313" key="2">
    <source>
        <dbReference type="Proteomes" id="UP001519460"/>
    </source>
</evidence>
<reference evidence="1 2" key="1">
    <citation type="journal article" date="2023" name="Sci. Data">
        <title>Genome assembly of the Korean intertidal mud-creeper Batillaria attramentaria.</title>
        <authorList>
            <person name="Patra A.K."/>
            <person name="Ho P.T."/>
            <person name="Jun S."/>
            <person name="Lee S.J."/>
            <person name="Kim Y."/>
            <person name="Won Y.J."/>
        </authorList>
    </citation>
    <scope>NUCLEOTIDE SEQUENCE [LARGE SCALE GENOMIC DNA]</scope>
    <source>
        <strain evidence="1">Wonlab-2016</strain>
    </source>
</reference>
<sequence>MNSGNSSMPGLKPYHASTQTPAIFEQRGGATNGWLLGPRKCVLARAFPIQDDFRLPARAISGKASLLFVAAFADNFYSIILAGDKHCALRGSKFYRRDDGGDAGN</sequence>
<gene>
    <name evidence="1" type="ORF">BaRGS_00037761</name>
</gene>
<dbReference type="EMBL" id="JACVVK020000579">
    <property type="protein sequence ID" value="KAK7465064.1"/>
    <property type="molecule type" value="Genomic_DNA"/>
</dbReference>
<proteinExistence type="predicted"/>
<comment type="caution">
    <text evidence="1">The sequence shown here is derived from an EMBL/GenBank/DDBJ whole genome shotgun (WGS) entry which is preliminary data.</text>
</comment>
<accession>A0ABD0J810</accession>